<proteinExistence type="predicted"/>
<feature type="region of interest" description="Disordered" evidence="1">
    <location>
        <begin position="1"/>
        <end position="22"/>
    </location>
</feature>
<organism evidence="2 3">
    <name type="scientific">Galerina marginata (strain CBS 339.88)</name>
    <dbReference type="NCBI Taxonomy" id="685588"/>
    <lineage>
        <taxon>Eukaryota</taxon>
        <taxon>Fungi</taxon>
        <taxon>Dikarya</taxon>
        <taxon>Basidiomycota</taxon>
        <taxon>Agaricomycotina</taxon>
        <taxon>Agaricomycetes</taxon>
        <taxon>Agaricomycetidae</taxon>
        <taxon>Agaricales</taxon>
        <taxon>Agaricineae</taxon>
        <taxon>Strophariaceae</taxon>
        <taxon>Galerina</taxon>
    </lineage>
</organism>
<sequence length="450" mass="50099">MLTLRQVPESASSAARASGIGRERRAQQRGMADLVSVALRIENIWAAVAESEGAARDIELSDCDVMSIKDVNTLAMKVDHSLFTAMKQLRLAWIDLVNAMEWRHGFLVGLGTSVLGNGVMHSDHDARVNMYARIAIRLRSLDFDFPGSDRIPFSDVAELFEVLKGDFSYEGWNDSDLCLLALKVVRNRARVGERTDIFHDDEAALAIARELPLPLNCMAFDLSALQQSLPALNARVSPLVEGEAGMHGFLGTLGCRVEAVLGGSSGLYRPPFPLKVRVVYLNVAKLTNLRTYKDVGAVAVKVDGTLASAMRHLEGAISDFGFAAQWRDNLLLVCRRMLVERGLTSKEFDARVALYATIAARLHMVMIGRKFPRFDVIPFTDIAELYIVLKEYEDRFPLTDFEKTLLAFQVIRKRGLRGEDSDIFRDKKKAVAAAKECLEELRMKKAGLYD</sequence>
<evidence type="ECO:0000313" key="2">
    <source>
        <dbReference type="EMBL" id="KDR72133.1"/>
    </source>
</evidence>
<gene>
    <name evidence="2" type="ORF">GALMADRAFT_213563</name>
</gene>
<accession>A0A067SZD8</accession>
<evidence type="ECO:0000256" key="1">
    <source>
        <dbReference type="SAM" id="MobiDB-lite"/>
    </source>
</evidence>
<dbReference type="HOGENOM" id="CLU_608381_0_0_1"/>
<feature type="compositionally biased region" description="Low complexity" evidence="1">
    <location>
        <begin position="9"/>
        <end position="20"/>
    </location>
</feature>
<evidence type="ECO:0000313" key="3">
    <source>
        <dbReference type="Proteomes" id="UP000027222"/>
    </source>
</evidence>
<reference evidence="3" key="1">
    <citation type="journal article" date="2014" name="Proc. Natl. Acad. Sci. U.S.A.">
        <title>Extensive sampling of basidiomycete genomes demonstrates inadequacy of the white-rot/brown-rot paradigm for wood decay fungi.</title>
        <authorList>
            <person name="Riley R."/>
            <person name="Salamov A.A."/>
            <person name="Brown D.W."/>
            <person name="Nagy L.G."/>
            <person name="Floudas D."/>
            <person name="Held B.W."/>
            <person name="Levasseur A."/>
            <person name="Lombard V."/>
            <person name="Morin E."/>
            <person name="Otillar R."/>
            <person name="Lindquist E.A."/>
            <person name="Sun H."/>
            <person name="LaButti K.M."/>
            <person name="Schmutz J."/>
            <person name="Jabbour D."/>
            <person name="Luo H."/>
            <person name="Baker S.E."/>
            <person name="Pisabarro A.G."/>
            <person name="Walton J.D."/>
            <person name="Blanchette R.A."/>
            <person name="Henrissat B."/>
            <person name="Martin F."/>
            <person name="Cullen D."/>
            <person name="Hibbett D.S."/>
            <person name="Grigoriev I.V."/>
        </authorList>
    </citation>
    <scope>NUCLEOTIDE SEQUENCE [LARGE SCALE GENOMIC DNA]</scope>
    <source>
        <strain evidence="3">CBS 339.88</strain>
    </source>
</reference>
<protein>
    <submittedName>
        <fullName evidence="2">Uncharacterized protein</fullName>
    </submittedName>
</protein>
<dbReference type="AlphaFoldDB" id="A0A067SZD8"/>
<dbReference type="Proteomes" id="UP000027222">
    <property type="component" value="Unassembled WGS sequence"/>
</dbReference>
<dbReference type="EMBL" id="KL142390">
    <property type="protein sequence ID" value="KDR72133.1"/>
    <property type="molecule type" value="Genomic_DNA"/>
</dbReference>
<keyword evidence="3" id="KW-1185">Reference proteome</keyword>
<name>A0A067SZD8_GALM3</name>